<feature type="transmembrane region" description="Helical" evidence="1">
    <location>
        <begin position="25"/>
        <end position="44"/>
    </location>
</feature>
<protein>
    <submittedName>
        <fullName evidence="2">Uncharacterized protein</fullName>
    </submittedName>
</protein>
<sequence>MNTARPGETNFGHPGAQSAFRAVKLLVGTYVALSVLTLVVIVVLRDHASVVNDAVWTRATIVVASSLLTSAFALRAARGSRGAYLRLRIVSAVMVLAIAVIVAVPGPFPVWMKIEQGVCGLVLIGVVTLVNGKRLRAVFAR</sequence>
<organism evidence="2 3">
    <name type="scientific">Amycolatopsis rhizosphaerae</name>
    <dbReference type="NCBI Taxonomy" id="2053003"/>
    <lineage>
        <taxon>Bacteria</taxon>
        <taxon>Bacillati</taxon>
        <taxon>Actinomycetota</taxon>
        <taxon>Actinomycetes</taxon>
        <taxon>Pseudonocardiales</taxon>
        <taxon>Pseudonocardiaceae</taxon>
        <taxon>Amycolatopsis</taxon>
    </lineage>
</organism>
<gene>
    <name evidence="2" type="ORF">FNH05_28740</name>
</gene>
<feature type="transmembrane region" description="Helical" evidence="1">
    <location>
        <begin position="89"/>
        <end position="108"/>
    </location>
</feature>
<dbReference type="OrthoDB" id="4230291at2"/>
<keyword evidence="1" id="KW-0812">Transmembrane</keyword>
<feature type="transmembrane region" description="Helical" evidence="1">
    <location>
        <begin position="56"/>
        <end position="77"/>
    </location>
</feature>
<evidence type="ECO:0000256" key="1">
    <source>
        <dbReference type="SAM" id="Phobius"/>
    </source>
</evidence>
<reference evidence="2 3" key="2">
    <citation type="submission" date="2019-08" db="EMBL/GenBank/DDBJ databases">
        <title>Amycolatopsis acidicola sp. nov., isolated from peat swamp forest soil.</title>
        <authorList>
            <person name="Srisuk N."/>
        </authorList>
    </citation>
    <scope>NUCLEOTIDE SEQUENCE [LARGE SCALE GENOMIC DNA]</scope>
    <source>
        <strain evidence="2 3">TBRC 6029</strain>
    </source>
</reference>
<feature type="transmembrane region" description="Helical" evidence="1">
    <location>
        <begin position="114"/>
        <end position="132"/>
    </location>
</feature>
<keyword evidence="1" id="KW-1133">Transmembrane helix</keyword>
<keyword evidence="3" id="KW-1185">Reference proteome</keyword>
<evidence type="ECO:0000313" key="3">
    <source>
        <dbReference type="Proteomes" id="UP000320011"/>
    </source>
</evidence>
<proteinExistence type="predicted"/>
<keyword evidence="1" id="KW-0472">Membrane</keyword>
<comment type="caution">
    <text evidence="2">The sequence shown here is derived from an EMBL/GenBank/DDBJ whole genome shotgun (WGS) entry which is preliminary data.</text>
</comment>
<dbReference type="RefSeq" id="WP_144591980.1">
    <property type="nucleotide sequence ID" value="NZ_VJWX01000402.1"/>
</dbReference>
<name>A0A558B331_9PSEU</name>
<dbReference type="EMBL" id="VJWX01000402">
    <property type="protein sequence ID" value="TVT30917.1"/>
    <property type="molecule type" value="Genomic_DNA"/>
</dbReference>
<accession>A0A558B331</accession>
<dbReference type="Proteomes" id="UP000320011">
    <property type="component" value="Unassembled WGS sequence"/>
</dbReference>
<evidence type="ECO:0000313" key="2">
    <source>
        <dbReference type="EMBL" id="TVT30917.1"/>
    </source>
</evidence>
<reference evidence="2 3" key="1">
    <citation type="submission" date="2019-07" db="EMBL/GenBank/DDBJ databases">
        <authorList>
            <person name="Duangmal K."/>
            <person name="Teo W.F.A."/>
        </authorList>
    </citation>
    <scope>NUCLEOTIDE SEQUENCE [LARGE SCALE GENOMIC DNA]</scope>
    <source>
        <strain evidence="2 3">TBRC 6029</strain>
    </source>
</reference>
<dbReference type="AlphaFoldDB" id="A0A558B331"/>